<keyword evidence="2" id="KW-1185">Reference proteome</keyword>
<dbReference type="EMBL" id="BMGR01000002">
    <property type="protein sequence ID" value="GGF93618.1"/>
    <property type="molecule type" value="Genomic_DNA"/>
</dbReference>
<dbReference type="RefSeq" id="WP_377522016.1">
    <property type="nucleotide sequence ID" value="NZ_JBHRVG010000001.1"/>
</dbReference>
<organism evidence="1 2">
    <name type="scientific">Paenibacillus abyssi</name>
    <dbReference type="NCBI Taxonomy" id="1340531"/>
    <lineage>
        <taxon>Bacteria</taxon>
        <taxon>Bacillati</taxon>
        <taxon>Bacillota</taxon>
        <taxon>Bacilli</taxon>
        <taxon>Bacillales</taxon>
        <taxon>Paenibacillaceae</taxon>
        <taxon>Paenibacillus</taxon>
    </lineage>
</organism>
<reference evidence="1" key="1">
    <citation type="journal article" date="2014" name="Int. J. Syst. Evol. Microbiol.">
        <title>Complete genome sequence of Corynebacterium casei LMG S-19264T (=DSM 44701T), isolated from a smear-ripened cheese.</title>
        <authorList>
            <consortium name="US DOE Joint Genome Institute (JGI-PGF)"/>
            <person name="Walter F."/>
            <person name="Albersmeier A."/>
            <person name="Kalinowski J."/>
            <person name="Ruckert C."/>
        </authorList>
    </citation>
    <scope>NUCLEOTIDE SEQUENCE</scope>
    <source>
        <strain evidence="1">CGMCC 1.12987</strain>
    </source>
</reference>
<sequence length="49" mass="5520">MYNAGFTLVNVDKGVENIDGQLCIEASSIVQHIVANDEGYFRKIWNLFS</sequence>
<reference evidence="1" key="2">
    <citation type="submission" date="2020-09" db="EMBL/GenBank/DDBJ databases">
        <authorList>
            <person name="Sun Q."/>
            <person name="Zhou Y."/>
        </authorList>
    </citation>
    <scope>NUCLEOTIDE SEQUENCE</scope>
    <source>
        <strain evidence="1">CGMCC 1.12987</strain>
    </source>
</reference>
<comment type="caution">
    <text evidence="1">The sequence shown here is derived from an EMBL/GenBank/DDBJ whole genome shotgun (WGS) entry which is preliminary data.</text>
</comment>
<name>A0A917CNZ5_9BACL</name>
<proteinExistence type="predicted"/>
<accession>A0A917CNZ5</accession>
<evidence type="ECO:0000313" key="2">
    <source>
        <dbReference type="Proteomes" id="UP000644756"/>
    </source>
</evidence>
<protein>
    <submittedName>
        <fullName evidence="1">Uncharacterized protein</fullName>
    </submittedName>
</protein>
<dbReference type="AlphaFoldDB" id="A0A917CNZ5"/>
<dbReference type="Proteomes" id="UP000644756">
    <property type="component" value="Unassembled WGS sequence"/>
</dbReference>
<evidence type="ECO:0000313" key="1">
    <source>
        <dbReference type="EMBL" id="GGF93618.1"/>
    </source>
</evidence>
<gene>
    <name evidence="1" type="ORF">GCM10010916_08700</name>
</gene>